<protein>
    <submittedName>
        <fullName evidence="1">Uncharacterized protein</fullName>
    </submittedName>
</protein>
<dbReference type="PANTHER" id="PTHR31264:SF9">
    <property type="entry name" value="F-BOX DOMAIN-CONTAINING PROTEIN"/>
    <property type="match status" value="1"/>
</dbReference>
<dbReference type="OrthoDB" id="643896at2759"/>
<name>A0A3B6RRY5_WHEAT</name>
<dbReference type="EnsemblPlants" id="TraesCS7A02G512800.2">
    <property type="protein sequence ID" value="TraesCS7A02G512800.2"/>
    <property type="gene ID" value="TraesCS7A02G512800"/>
</dbReference>
<dbReference type="STRING" id="4565.A0A3B6RRY5"/>
<dbReference type="AlphaFoldDB" id="A0A3B6RRY5"/>
<reference evidence="1" key="2">
    <citation type="submission" date="2018-10" db="UniProtKB">
        <authorList>
            <consortium name="EnsemblPlants"/>
        </authorList>
    </citation>
    <scope>IDENTIFICATION</scope>
</reference>
<sequence>MEFSIANLPPADWSTKGVGIVEAGEGRLGILGFDGDFTSHLSYAVARNKGESPIQWQMEKTISLDSGYKHFIDAATERHLLLTRKPASSVHSLLVDEYFSMDAKTLQLQRVCAKQFSPRFDVLFVRSAFQVQRHHGFGSMEFSQM</sequence>
<reference evidence="1" key="1">
    <citation type="submission" date="2018-08" db="EMBL/GenBank/DDBJ databases">
        <authorList>
            <person name="Rossello M."/>
        </authorList>
    </citation>
    <scope>NUCLEOTIDE SEQUENCE [LARGE SCALE GENOMIC DNA]</scope>
    <source>
        <strain evidence="1">cv. Chinese Spring</strain>
    </source>
</reference>
<evidence type="ECO:0000313" key="2">
    <source>
        <dbReference type="Proteomes" id="UP000019116"/>
    </source>
</evidence>
<proteinExistence type="predicted"/>
<accession>A0A3B6RRY5</accession>
<dbReference type="Gramene" id="TraesCS7A03G1245000.2">
    <property type="protein sequence ID" value="TraesCS7A03G1245000.2.CDS"/>
    <property type="gene ID" value="TraesCS7A03G1245000"/>
</dbReference>
<organism evidence="1">
    <name type="scientific">Triticum aestivum</name>
    <name type="common">Wheat</name>
    <dbReference type="NCBI Taxonomy" id="4565"/>
    <lineage>
        <taxon>Eukaryota</taxon>
        <taxon>Viridiplantae</taxon>
        <taxon>Streptophyta</taxon>
        <taxon>Embryophyta</taxon>
        <taxon>Tracheophyta</taxon>
        <taxon>Spermatophyta</taxon>
        <taxon>Magnoliopsida</taxon>
        <taxon>Liliopsida</taxon>
        <taxon>Poales</taxon>
        <taxon>Poaceae</taxon>
        <taxon>BOP clade</taxon>
        <taxon>Pooideae</taxon>
        <taxon>Triticodae</taxon>
        <taxon>Triticeae</taxon>
        <taxon>Triticinae</taxon>
        <taxon>Triticum</taxon>
    </lineage>
</organism>
<dbReference type="Proteomes" id="UP000019116">
    <property type="component" value="Chromosome 7A"/>
</dbReference>
<dbReference type="Gramene" id="TraesCS7A02G512800.2">
    <property type="protein sequence ID" value="TraesCS7A02G512800.2"/>
    <property type="gene ID" value="TraesCS7A02G512800"/>
</dbReference>
<dbReference type="PANTHER" id="PTHR31264">
    <property type="entry name" value="OS07G0554500 PROTEIN-RELATED"/>
    <property type="match status" value="1"/>
</dbReference>
<keyword evidence="2" id="KW-1185">Reference proteome</keyword>
<evidence type="ECO:0000313" key="1">
    <source>
        <dbReference type="EnsemblPlants" id="TraesCS7A02G512800.2"/>
    </source>
</evidence>